<gene>
    <name evidence="1" type="ORF">E6W39_28260</name>
</gene>
<dbReference type="AlphaFoldDB" id="A0A540WGR1"/>
<dbReference type="OrthoDB" id="3203793at2"/>
<protein>
    <submittedName>
        <fullName evidence="1">Plasmid replication initiator protein</fullName>
    </submittedName>
</protein>
<dbReference type="EMBL" id="VIGB01000003">
    <property type="protein sequence ID" value="TQF07624.1"/>
    <property type="molecule type" value="Genomic_DNA"/>
</dbReference>
<keyword evidence="2" id="KW-1185">Reference proteome</keyword>
<evidence type="ECO:0000313" key="1">
    <source>
        <dbReference type="EMBL" id="TQF07624.1"/>
    </source>
</evidence>
<organism evidence="1 2">
    <name type="scientific">Kitasatospora acidiphila</name>
    <dbReference type="NCBI Taxonomy" id="2567942"/>
    <lineage>
        <taxon>Bacteria</taxon>
        <taxon>Bacillati</taxon>
        <taxon>Actinomycetota</taxon>
        <taxon>Actinomycetes</taxon>
        <taxon>Kitasatosporales</taxon>
        <taxon>Streptomycetaceae</taxon>
        <taxon>Kitasatospora</taxon>
    </lineage>
</organism>
<dbReference type="InterPro" id="IPR046828">
    <property type="entry name" value="RepSA"/>
</dbReference>
<comment type="caution">
    <text evidence="1">The sequence shown here is derived from an EMBL/GenBank/DDBJ whole genome shotgun (WGS) entry which is preliminary data.</text>
</comment>
<accession>A0A540WGR1</accession>
<name>A0A540WGR1_9ACTN</name>
<dbReference type="Proteomes" id="UP000319103">
    <property type="component" value="Unassembled WGS sequence"/>
</dbReference>
<evidence type="ECO:0000313" key="2">
    <source>
        <dbReference type="Proteomes" id="UP000319103"/>
    </source>
</evidence>
<sequence length="462" mass="50478">MRALPDIDRDLVRLGQQPGLNRWLDQIRATGGCAAPIYLAGQSVTTDATTGEVLHSYSTDGEPGSRLAVRCRNRRASRCQPCSREHAGDTFHLVRAGLVGGKGVPDEVRTHPRLFATLTAPSFGSVHRAGACHPVRRRRCQHGSPQGCGRFHDGSDLAVGQPLCPDCYDYTAHILWNAHGPALWKAFRDNLYHHLAARAGVGRSTVRKLLRVSAAKVTEYQKRGVVHFHAVIRLDGPTGPDSSPPAWATSSTLLGAVPSAAAAVSLTAPISAAYGTIPLRFGTQLEAHELTIHLGRRLTDEAVAAYIAKYTSKSVESAGAVDHRINSLADFETLPVTPHVRALIGTAWRLGSLPELHQLRLRAWAHMLGYRGHCLTKTRAFSATYTDLRAARADHTRGQQLFADWDSETVTESTWRYVGQGHTPAEQLIAAGIAEDLAVNRNVTRDERRHDDHGSWHRAEQP</sequence>
<dbReference type="Pfam" id="PF20199">
    <property type="entry name" value="RepSA"/>
    <property type="match status" value="1"/>
</dbReference>
<reference evidence="1 2" key="1">
    <citation type="submission" date="2019-06" db="EMBL/GenBank/DDBJ databases">
        <title>Description of Kitasatospora acidophila sp. nov. isolated from pine grove soil, and reclassification of Streptomyces novaecaesareae to Kitasatospora novaeceasareae comb. nov.</title>
        <authorList>
            <person name="Kim M.J."/>
        </authorList>
    </citation>
    <scope>NUCLEOTIDE SEQUENCE [LARGE SCALE GENOMIC DNA]</scope>
    <source>
        <strain evidence="1 2">MMS16-CNU292</strain>
    </source>
</reference>
<proteinExistence type="predicted"/>